<dbReference type="STRING" id="1302690.BUE76_06150"/>
<dbReference type="EMBL" id="FQUO01000003">
    <property type="protein sequence ID" value="SHE88531.1"/>
    <property type="molecule type" value="Genomic_DNA"/>
</dbReference>
<feature type="signal peptide" evidence="1">
    <location>
        <begin position="1"/>
        <end position="18"/>
    </location>
</feature>
<name>A0A1M4X508_9BACT</name>
<keyword evidence="1" id="KW-0732">Signal</keyword>
<reference evidence="2 3" key="1">
    <citation type="submission" date="2016-11" db="EMBL/GenBank/DDBJ databases">
        <authorList>
            <person name="Jaros S."/>
            <person name="Januszkiewicz K."/>
            <person name="Wedrychowicz H."/>
        </authorList>
    </citation>
    <scope>NUCLEOTIDE SEQUENCE [LARGE SCALE GENOMIC DNA]</scope>
    <source>
        <strain evidence="2 3">DSM 26897</strain>
    </source>
</reference>
<proteinExistence type="predicted"/>
<organism evidence="2 3">
    <name type="scientific">Cnuella takakiae</name>
    <dbReference type="NCBI Taxonomy" id="1302690"/>
    <lineage>
        <taxon>Bacteria</taxon>
        <taxon>Pseudomonadati</taxon>
        <taxon>Bacteroidota</taxon>
        <taxon>Chitinophagia</taxon>
        <taxon>Chitinophagales</taxon>
        <taxon>Chitinophagaceae</taxon>
        <taxon>Cnuella</taxon>
    </lineage>
</organism>
<dbReference type="OrthoDB" id="677425at2"/>
<keyword evidence="3" id="KW-1185">Reference proteome</keyword>
<accession>A0A1M4X508</accession>
<dbReference type="RefSeq" id="WP_073040808.1">
    <property type="nucleotide sequence ID" value="NZ_FQUO01000003.1"/>
</dbReference>
<gene>
    <name evidence="2" type="ORF">SAMN05444008_103250</name>
</gene>
<protein>
    <recommendedName>
        <fullName evidence="4">Lipoprotein</fullName>
    </recommendedName>
</protein>
<dbReference type="Proteomes" id="UP000184368">
    <property type="component" value="Unassembled WGS sequence"/>
</dbReference>
<evidence type="ECO:0000256" key="1">
    <source>
        <dbReference type="SAM" id="SignalP"/>
    </source>
</evidence>
<sequence length="139" mass="16126">MRIIPFLLLLLCSGCALFGDYRHQYYDAGTLGKVKLRVPRGFSDKEYTTDSMGHRSLVYRYPYNQSLFITTDTTLSAYIDTAVHNARPHLQGGRFYKGVLPQLQLWREVYSQGLKYGYRNANLEEEPLFDSSLNFIRVK</sequence>
<evidence type="ECO:0000313" key="3">
    <source>
        <dbReference type="Proteomes" id="UP000184368"/>
    </source>
</evidence>
<evidence type="ECO:0008006" key="4">
    <source>
        <dbReference type="Google" id="ProtNLM"/>
    </source>
</evidence>
<feature type="chain" id="PRO_5012951367" description="Lipoprotein" evidence="1">
    <location>
        <begin position="19"/>
        <end position="139"/>
    </location>
</feature>
<dbReference type="AlphaFoldDB" id="A0A1M4X508"/>
<evidence type="ECO:0000313" key="2">
    <source>
        <dbReference type="EMBL" id="SHE88531.1"/>
    </source>
</evidence>